<sequence length="380" mass="41759">MQRDRRAVELVSQHLADPVSAEQCQELLRQLHKRQQSSRGADSGTLGRLAWLVCRLLILWAFASVSLRCLENSFPIVSNSVRTGRALSYLNLVYLKSYRWLSVQLGAYKSEFLHSRDREACLVPNPFYREPELCCGCKKLKKIPRVALNNEAGRAAYRRSIDRHIVPFHVIDSGHRPVSFAELRRTVLEAWSEVSAGSNRVASGPAGGPSTLSELLQSEVPPANVELVSWIFGHMSAIRAVRKLVPRPPFIVPDSEIGLARGFYLLAGEPGSAEDKYIGDLSEFNGQVVLMGLHGVLRVTLSHKPACCPGNHGNTSVVLSAGQAVVVPASCYRVHFSRLAGPHAEPYSLVYALTTFSSTGIKQPAPITGRVPETDDVEDD</sequence>
<proteinExistence type="predicted"/>
<organism evidence="1 2">
    <name type="scientific">Macrostomum lignano</name>
    <dbReference type="NCBI Taxonomy" id="282301"/>
    <lineage>
        <taxon>Eukaryota</taxon>
        <taxon>Metazoa</taxon>
        <taxon>Spiralia</taxon>
        <taxon>Lophotrochozoa</taxon>
        <taxon>Platyhelminthes</taxon>
        <taxon>Rhabditophora</taxon>
        <taxon>Macrostomorpha</taxon>
        <taxon>Macrostomida</taxon>
        <taxon>Macrostomidae</taxon>
        <taxon>Macrostomum</taxon>
    </lineage>
</organism>
<protein>
    <submittedName>
        <fullName evidence="2">Uncharacterized protein</fullName>
    </submittedName>
</protein>
<dbReference type="AlphaFoldDB" id="A0A1I8GJ84"/>
<dbReference type="WBParaSite" id="maker-uti_cns_0002176-snap-gene-0.6-mRNA-1">
    <property type="protein sequence ID" value="maker-uti_cns_0002176-snap-gene-0.6-mRNA-1"/>
    <property type="gene ID" value="maker-uti_cns_0002176-snap-gene-0.6"/>
</dbReference>
<dbReference type="Proteomes" id="UP000095280">
    <property type="component" value="Unplaced"/>
</dbReference>
<reference evidence="2" key="1">
    <citation type="submission" date="2016-11" db="UniProtKB">
        <authorList>
            <consortium name="WormBaseParasite"/>
        </authorList>
    </citation>
    <scope>IDENTIFICATION</scope>
</reference>
<accession>A0A1I8GJ84</accession>
<keyword evidence="1" id="KW-1185">Reference proteome</keyword>
<evidence type="ECO:0000313" key="1">
    <source>
        <dbReference type="Proteomes" id="UP000095280"/>
    </source>
</evidence>
<name>A0A1I8GJ84_9PLAT</name>
<evidence type="ECO:0000313" key="2">
    <source>
        <dbReference type="WBParaSite" id="maker-uti_cns_0002176-snap-gene-0.6-mRNA-1"/>
    </source>
</evidence>